<evidence type="ECO:0000313" key="6">
    <source>
        <dbReference type="Proteomes" id="UP000242683"/>
    </source>
</evidence>
<dbReference type="InterPro" id="IPR000743">
    <property type="entry name" value="Glyco_hydro_28"/>
</dbReference>
<sequence length="477" mass="50195">MKGSAAHKRNQSGQRCVLGRHSMRGTRLVSGGIVAALLCMPIPSHAASSRCDPVTYGARHDGRTNDGPAIQRAITACSEAGGGMVSLTSGTWLSGPLSLKNHVTLNLGQGSTLLGSSDTRLFHWAFLGKAAQPGEALVSAIDVQDVAITGQGHIDGNGAAVWWPQAVRAHKTQTSGPLPYGPDYPGVPAANGLPRPWLIEFSHVQHGRISGVTATNSPMWTVVVRESSQIKIDHLTIRNPASSRNTDGIDLVSSDHVTMSTLDIATGDDNIAIKSGLRQPGRAVSDISITQSRFGEGHGLSIGSELANGAHHIRISDVSFQNTLSGLRIKSGRDRGGDIGWISAEHVMMNHVRAPLSISDYYAGQPGGTQKTVSMTDPAASVTSTTPHIHDVTITDLTAKNAETAGVVLGLPEAPIEGLTLRNIRLSARKGLQFSHVSGRASESTFAVQTAPVLQCGSAVHIDGSDLRCPDERSVHE</sequence>
<dbReference type="GO" id="GO:0005975">
    <property type="term" value="P:carbohydrate metabolic process"/>
    <property type="evidence" value="ECO:0007669"/>
    <property type="project" value="InterPro"/>
</dbReference>
<reference evidence="6" key="1">
    <citation type="submission" date="2014-06" db="EMBL/GenBank/DDBJ databases">
        <authorList>
            <person name="Winans N.J."/>
            <person name="Newell P.D."/>
            <person name="Douglas A.E."/>
        </authorList>
    </citation>
    <scope>NUCLEOTIDE SEQUENCE [LARGE SCALE GENOMIC DNA]</scope>
    <source>
        <strain evidence="6">DsW_057</strain>
    </source>
</reference>
<name>A0A1Y3G5N0_9PROT</name>
<dbReference type="InterPro" id="IPR011050">
    <property type="entry name" value="Pectin_lyase_fold/virulence"/>
</dbReference>
<accession>A0A1Y3G5N0</accession>
<comment type="caution">
    <text evidence="5">The sequence shown here is derived from an EMBL/GenBank/DDBJ whole genome shotgun (WGS) entry which is preliminary data.</text>
</comment>
<dbReference type="PANTHER" id="PTHR31339">
    <property type="entry name" value="PECTIN LYASE-RELATED"/>
    <property type="match status" value="1"/>
</dbReference>
<dbReference type="AlphaFoldDB" id="A0A1Y3G5N0"/>
<dbReference type="Proteomes" id="UP000242683">
    <property type="component" value="Unassembled WGS sequence"/>
</dbReference>
<dbReference type="SMART" id="SM00710">
    <property type="entry name" value="PbH1"/>
    <property type="match status" value="4"/>
</dbReference>
<comment type="similarity">
    <text evidence="1 4">Belongs to the glycosyl hydrolase 28 family.</text>
</comment>
<evidence type="ECO:0000256" key="4">
    <source>
        <dbReference type="RuleBase" id="RU361169"/>
    </source>
</evidence>
<dbReference type="Gene3D" id="2.160.20.10">
    <property type="entry name" value="Single-stranded right-handed beta-helix, Pectin lyase-like"/>
    <property type="match status" value="1"/>
</dbReference>
<dbReference type="GO" id="GO:0004650">
    <property type="term" value="F:polygalacturonase activity"/>
    <property type="evidence" value="ECO:0007669"/>
    <property type="project" value="InterPro"/>
</dbReference>
<dbReference type="PANTHER" id="PTHR31339:SF3">
    <property type="entry name" value="PECTIN LYASE-LIKE SUPERFAMILY PROTEIN"/>
    <property type="match status" value="1"/>
</dbReference>
<evidence type="ECO:0000256" key="3">
    <source>
        <dbReference type="ARBA" id="ARBA00023295"/>
    </source>
</evidence>
<dbReference type="InterPro" id="IPR012334">
    <property type="entry name" value="Pectin_lyas_fold"/>
</dbReference>
<dbReference type="InterPro" id="IPR051801">
    <property type="entry name" value="GH28_Enzymes"/>
</dbReference>
<proteinExistence type="inferred from homology"/>
<dbReference type="EMBL" id="JOPG01000051">
    <property type="protein sequence ID" value="OUJ03283.1"/>
    <property type="molecule type" value="Genomic_DNA"/>
</dbReference>
<evidence type="ECO:0000256" key="1">
    <source>
        <dbReference type="ARBA" id="ARBA00008834"/>
    </source>
</evidence>
<dbReference type="SUPFAM" id="SSF51126">
    <property type="entry name" value="Pectin lyase-like"/>
    <property type="match status" value="1"/>
</dbReference>
<keyword evidence="2 4" id="KW-0378">Hydrolase</keyword>
<evidence type="ECO:0000313" key="5">
    <source>
        <dbReference type="EMBL" id="OUJ03283.1"/>
    </source>
</evidence>
<evidence type="ECO:0000256" key="2">
    <source>
        <dbReference type="ARBA" id="ARBA00022801"/>
    </source>
</evidence>
<dbReference type="Pfam" id="PF00295">
    <property type="entry name" value="Glyco_hydro_28"/>
    <property type="match status" value="1"/>
</dbReference>
<protein>
    <submittedName>
        <fullName evidence="5">Glycoside hydrolase</fullName>
    </submittedName>
</protein>
<gene>
    <name evidence="5" type="ORF">HK23_12115</name>
</gene>
<dbReference type="InterPro" id="IPR006626">
    <property type="entry name" value="PbH1"/>
</dbReference>
<organism evidence="5 6">
    <name type="scientific">Acetobacter malorum</name>
    <dbReference type="NCBI Taxonomy" id="178901"/>
    <lineage>
        <taxon>Bacteria</taxon>
        <taxon>Pseudomonadati</taxon>
        <taxon>Pseudomonadota</taxon>
        <taxon>Alphaproteobacteria</taxon>
        <taxon>Acetobacterales</taxon>
        <taxon>Acetobacteraceae</taxon>
        <taxon>Acetobacter</taxon>
    </lineage>
</organism>
<keyword evidence="3 4" id="KW-0326">Glycosidase</keyword>